<dbReference type="GO" id="GO:0006508">
    <property type="term" value="P:proteolysis"/>
    <property type="evidence" value="ECO:0007669"/>
    <property type="project" value="UniProtKB-KW"/>
</dbReference>
<dbReference type="InterPro" id="IPR025660">
    <property type="entry name" value="Pept_his_AS"/>
</dbReference>
<feature type="domain" description="Peptidase C1A papain C-terminal" evidence="7">
    <location>
        <begin position="108"/>
        <end position="327"/>
    </location>
</feature>
<accession>A0AAV7L0Q6</accession>
<evidence type="ECO:0000256" key="3">
    <source>
        <dbReference type="ARBA" id="ARBA00022801"/>
    </source>
</evidence>
<evidence type="ECO:0000256" key="6">
    <source>
        <dbReference type="ARBA" id="ARBA00023157"/>
    </source>
</evidence>
<dbReference type="InterPro" id="IPR025661">
    <property type="entry name" value="Pept_asp_AS"/>
</dbReference>
<dbReference type="InterPro" id="IPR013201">
    <property type="entry name" value="Prot_inhib_I29"/>
</dbReference>
<evidence type="ECO:0000256" key="2">
    <source>
        <dbReference type="ARBA" id="ARBA00022670"/>
    </source>
</evidence>
<protein>
    <submittedName>
        <fullName evidence="9">Uncharacterized protein</fullName>
    </submittedName>
</protein>
<sequence length="328" mass="36255">MAVLLAASSCALDPLLDEEWRNWKNVHGKQYPGGAEAFRRQIWEKNLQQIEQHNLEHTLGKHSYKLRINHFGDLLDEEYQQLVNGAVPEPSQLHMEMPLSQQSGAFEAPKAVNWSAKGFVTPVKNQGHCGSCWAFSATGALEGQIFKKTGQLVSLSEQNLVDCSRPLGNKGCSGGYISRALEYVHTNGGIDPEAIYPYVARDDQTCRYDPVHKAGNCSSVVGVQRGNESALEVAVASVGPVSVAVYASLFTFRFYHSGVYYDPGCTGTVNHAMLVVGYNSSQVNQESFDFWLIKNSWTEYWGEQGYLRLKKGANNHCGVANQAIYPVL</sequence>
<dbReference type="SUPFAM" id="SSF54001">
    <property type="entry name" value="Cysteine proteinases"/>
    <property type="match status" value="1"/>
</dbReference>
<keyword evidence="3" id="KW-0378">Hydrolase</keyword>
<keyword evidence="5" id="KW-0865">Zymogen</keyword>
<dbReference type="PRINTS" id="PR00705">
    <property type="entry name" value="PAPAIN"/>
</dbReference>
<name>A0AAV7L0Q6_PLEWA</name>
<evidence type="ECO:0000256" key="5">
    <source>
        <dbReference type="ARBA" id="ARBA00023145"/>
    </source>
</evidence>
<organism evidence="9 10">
    <name type="scientific">Pleurodeles waltl</name>
    <name type="common">Iberian ribbed newt</name>
    <dbReference type="NCBI Taxonomy" id="8319"/>
    <lineage>
        <taxon>Eukaryota</taxon>
        <taxon>Metazoa</taxon>
        <taxon>Chordata</taxon>
        <taxon>Craniata</taxon>
        <taxon>Vertebrata</taxon>
        <taxon>Euteleostomi</taxon>
        <taxon>Amphibia</taxon>
        <taxon>Batrachia</taxon>
        <taxon>Caudata</taxon>
        <taxon>Salamandroidea</taxon>
        <taxon>Salamandridae</taxon>
        <taxon>Pleurodelinae</taxon>
        <taxon>Pleurodeles</taxon>
    </lineage>
</organism>
<evidence type="ECO:0000259" key="7">
    <source>
        <dbReference type="SMART" id="SM00645"/>
    </source>
</evidence>
<dbReference type="PROSITE" id="PS00640">
    <property type="entry name" value="THIOL_PROTEASE_ASN"/>
    <property type="match status" value="1"/>
</dbReference>
<dbReference type="Gene3D" id="3.90.70.10">
    <property type="entry name" value="Cysteine proteinases"/>
    <property type="match status" value="1"/>
</dbReference>
<dbReference type="AlphaFoldDB" id="A0AAV7L0Q6"/>
<feature type="domain" description="Cathepsin propeptide inhibitor" evidence="8">
    <location>
        <begin position="20"/>
        <end position="79"/>
    </location>
</feature>
<evidence type="ECO:0000256" key="4">
    <source>
        <dbReference type="ARBA" id="ARBA00022807"/>
    </source>
</evidence>
<dbReference type="Pfam" id="PF08246">
    <property type="entry name" value="Inhibitor_I29"/>
    <property type="match status" value="1"/>
</dbReference>
<keyword evidence="6" id="KW-1015">Disulfide bond</keyword>
<gene>
    <name evidence="9" type="ORF">NDU88_005419</name>
</gene>
<dbReference type="PROSITE" id="PS00639">
    <property type="entry name" value="THIOL_PROTEASE_HIS"/>
    <property type="match status" value="1"/>
</dbReference>
<dbReference type="InterPro" id="IPR039417">
    <property type="entry name" value="Peptidase_C1A_papain-like"/>
</dbReference>
<dbReference type="Proteomes" id="UP001066276">
    <property type="component" value="Chromosome 12"/>
</dbReference>
<evidence type="ECO:0000313" key="9">
    <source>
        <dbReference type="EMBL" id="KAJ1085286.1"/>
    </source>
</evidence>
<dbReference type="InterPro" id="IPR000668">
    <property type="entry name" value="Peptidase_C1A_C"/>
</dbReference>
<proteinExistence type="inferred from homology"/>
<evidence type="ECO:0000256" key="1">
    <source>
        <dbReference type="ARBA" id="ARBA00008455"/>
    </source>
</evidence>
<keyword evidence="4" id="KW-0788">Thiol protease</keyword>
<comment type="caution">
    <text evidence="9">The sequence shown here is derived from an EMBL/GenBank/DDBJ whole genome shotgun (WGS) entry which is preliminary data.</text>
</comment>
<dbReference type="PANTHER" id="PTHR12411">
    <property type="entry name" value="CYSTEINE PROTEASE FAMILY C1-RELATED"/>
    <property type="match status" value="1"/>
</dbReference>
<evidence type="ECO:0000259" key="8">
    <source>
        <dbReference type="SMART" id="SM00848"/>
    </source>
</evidence>
<keyword evidence="10" id="KW-1185">Reference proteome</keyword>
<dbReference type="EMBL" id="JANPWB010000016">
    <property type="protein sequence ID" value="KAJ1085286.1"/>
    <property type="molecule type" value="Genomic_DNA"/>
</dbReference>
<dbReference type="SMART" id="SM00848">
    <property type="entry name" value="Inhibitor_I29"/>
    <property type="match status" value="1"/>
</dbReference>
<dbReference type="SMART" id="SM00645">
    <property type="entry name" value="Pept_C1"/>
    <property type="match status" value="1"/>
</dbReference>
<keyword evidence="2" id="KW-0645">Protease</keyword>
<comment type="similarity">
    <text evidence="1">Belongs to the peptidase C1 family.</text>
</comment>
<dbReference type="GO" id="GO:0008234">
    <property type="term" value="F:cysteine-type peptidase activity"/>
    <property type="evidence" value="ECO:0007669"/>
    <property type="project" value="UniProtKB-KW"/>
</dbReference>
<evidence type="ECO:0000313" key="10">
    <source>
        <dbReference type="Proteomes" id="UP001066276"/>
    </source>
</evidence>
<dbReference type="CDD" id="cd02248">
    <property type="entry name" value="Peptidase_C1A"/>
    <property type="match status" value="1"/>
</dbReference>
<dbReference type="FunFam" id="3.90.70.10:FF:000006">
    <property type="entry name" value="Cathepsin S"/>
    <property type="match status" value="1"/>
</dbReference>
<dbReference type="InterPro" id="IPR013128">
    <property type="entry name" value="Peptidase_C1A"/>
</dbReference>
<dbReference type="PROSITE" id="PS00139">
    <property type="entry name" value="THIOL_PROTEASE_CYS"/>
    <property type="match status" value="1"/>
</dbReference>
<reference evidence="9" key="1">
    <citation type="journal article" date="2022" name="bioRxiv">
        <title>Sequencing and chromosome-scale assembly of the giantPleurodeles waltlgenome.</title>
        <authorList>
            <person name="Brown T."/>
            <person name="Elewa A."/>
            <person name="Iarovenko S."/>
            <person name="Subramanian E."/>
            <person name="Araus A.J."/>
            <person name="Petzold A."/>
            <person name="Susuki M."/>
            <person name="Suzuki K.-i.T."/>
            <person name="Hayashi T."/>
            <person name="Toyoda A."/>
            <person name="Oliveira C."/>
            <person name="Osipova E."/>
            <person name="Leigh N.D."/>
            <person name="Simon A."/>
            <person name="Yun M.H."/>
        </authorList>
    </citation>
    <scope>NUCLEOTIDE SEQUENCE</scope>
    <source>
        <strain evidence="9">20211129_DDA</strain>
        <tissue evidence="9">Liver</tissue>
    </source>
</reference>
<dbReference type="InterPro" id="IPR038765">
    <property type="entry name" value="Papain-like_cys_pep_sf"/>
</dbReference>
<dbReference type="Pfam" id="PF00112">
    <property type="entry name" value="Peptidase_C1"/>
    <property type="match status" value="1"/>
</dbReference>
<dbReference type="InterPro" id="IPR000169">
    <property type="entry name" value="Pept_cys_AS"/>
</dbReference>